<keyword evidence="1" id="KW-0732">Signal</keyword>
<accession>A0A1E3VJW0</accession>
<feature type="signal peptide" evidence="1">
    <location>
        <begin position="1"/>
        <end position="27"/>
    </location>
</feature>
<comment type="caution">
    <text evidence="2">The sequence shown here is derived from an EMBL/GenBank/DDBJ whole genome shotgun (WGS) entry which is preliminary data.</text>
</comment>
<dbReference type="SUPFAM" id="SSF53335">
    <property type="entry name" value="S-adenosyl-L-methionine-dependent methyltransferases"/>
    <property type="match status" value="1"/>
</dbReference>
<reference evidence="2 3" key="1">
    <citation type="journal article" date="2016" name="Environ. Microbiol.">
        <title>New Methyloceanibacter diversity from North Sea sediments includes methanotroph containing solely the soluble methane monooxygenase.</title>
        <authorList>
            <person name="Vekeman B."/>
            <person name="Kerckhof F.M."/>
            <person name="Cremers G."/>
            <person name="de Vos P."/>
            <person name="Vandamme P."/>
            <person name="Boon N."/>
            <person name="Op den Camp H.J."/>
            <person name="Heylen K."/>
        </authorList>
    </citation>
    <scope>NUCLEOTIDE SEQUENCE [LARGE SCALE GENOMIC DNA]</scope>
    <source>
        <strain evidence="2 3">R-67176</strain>
    </source>
</reference>
<keyword evidence="3" id="KW-1185">Reference proteome</keyword>
<proteinExistence type="predicted"/>
<evidence type="ECO:0000256" key="1">
    <source>
        <dbReference type="SAM" id="SignalP"/>
    </source>
</evidence>
<dbReference type="GO" id="GO:0008168">
    <property type="term" value="F:methyltransferase activity"/>
    <property type="evidence" value="ECO:0007669"/>
    <property type="project" value="UniProtKB-KW"/>
</dbReference>
<dbReference type="PIRSF" id="PIRSF031679">
    <property type="entry name" value="Mtase_Alr7345_prd"/>
    <property type="match status" value="1"/>
</dbReference>
<dbReference type="InterPro" id="IPR016980">
    <property type="entry name" value="S-AdoMet-dep_MeTrfase_Alr7345"/>
</dbReference>
<dbReference type="InterPro" id="IPR029063">
    <property type="entry name" value="SAM-dependent_MTases_sf"/>
</dbReference>
<dbReference type="Gene3D" id="3.40.50.150">
    <property type="entry name" value="Vaccinia Virus protein VP39"/>
    <property type="match status" value="1"/>
</dbReference>
<keyword evidence="2" id="KW-0489">Methyltransferase</keyword>
<keyword evidence="2" id="KW-0808">Transferase</keyword>
<dbReference type="GO" id="GO:0032259">
    <property type="term" value="P:methylation"/>
    <property type="evidence" value="ECO:0007669"/>
    <property type="project" value="UniProtKB-KW"/>
</dbReference>
<organism evidence="2 3">
    <name type="scientific">Methyloceanibacter stevinii</name>
    <dbReference type="NCBI Taxonomy" id="1774970"/>
    <lineage>
        <taxon>Bacteria</taxon>
        <taxon>Pseudomonadati</taxon>
        <taxon>Pseudomonadota</taxon>
        <taxon>Alphaproteobacteria</taxon>
        <taxon>Hyphomicrobiales</taxon>
        <taxon>Hyphomicrobiaceae</taxon>
        <taxon>Methyloceanibacter</taxon>
    </lineage>
</organism>
<protein>
    <submittedName>
        <fullName evidence="2">Methyltransferase</fullName>
    </submittedName>
</protein>
<dbReference type="AlphaFoldDB" id="A0A1E3VJW0"/>
<dbReference type="EMBL" id="LPWE01000013">
    <property type="protein sequence ID" value="ODR93793.1"/>
    <property type="molecule type" value="Genomic_DNA"/>
</dbReference>
<name>A0A1E3VJW0_9HYPH</name>
<feature type="chain" id="PRO_5009138311" evidence="1">
    <location>
        <begin position="28"/>
        <end position="278"/>
    </location>
</feature>
<evidence type="ECO:0000313" key="2">
    <source>
        <dbReference type="EMBL" id="ODR93793.1"/>
    </source>
</evidence>
<sequence>MISGRTRTTLLSLIAGCLALVSTGASAEQSPAEDSHLKEVIAGDHRSADNTARDAYRHPYETLTFFGIKPDMTVVEIYPGRGWYTEILAPYLKDSGTFYAAQRPSDPSYAPGQRAVEAFDQKMKDAPELYGNVKRTTLTNEGDMELSEPADLVLTFRNTHSLMRRGAEDATFTAMFNALKPGGVLGVVQHRGDPDVEQDPKGGKGYVTEDYVIAIAEKAGFELAEKSEINANPKDTKDYDKGVWTLPPSLTLGDEDREKYMAIGESDRMTLKFVKPAS</sequence>
<dbReference type="Proteomes" id="UP000094172">
    <property type="component" value="Unassembled WGS sequence"/>
</dbReference>
<gene>
    <name evidence="2" type="ORF">AUC70_09085</name>
</gene>
<evidence type="ECO:0000313" key="3">
    <source>
        <dbReference type="Proteomes" id="UP000094172"/>
    </source>
</evidence>
<dbReference type="STRING" id="1774970.AUC70_09085"/>